<evidence type="ECO:0000256" key="1">
    <source>
        <dbReference type="ARBA" id="ARBA00022481"/>
    </source>
</evidence>
<accession>S0EXW1</accession>
<dbReference type="GO" id="GO:0015627">
    <property type="term" value="C:type II protein secretion system complex"/>
    <property type="evidence" value="ECO:0007669"/>
    <property type="project" value="InterPro"/>
</dbReference>
<dbReference type="Gene3D" id="3.30.700.10">
    <property type="entry name" value="Glycoprotein, Type 4 Pilin"/>
    <property type="match status" value="1"/>
</dbReference>
<dbReference type="PROSITE" id="PS00409">
    <property type="entry name" value="PROKAR_NTER_METHYL"/>
    <property type="match status" value="1"/>
</dbReference>
<dbReference type="PATRIC" id="fig|1303518.3.peg.2652"/>
<dbReference type="eggNOG" id="COG2165">
    <property type="taxonomic scope" value="Bacteria"/>
</dbReference>
<reference evidence="4" key="1">
    <citation type="submission" date="2013-03" db="EMBL/GenBank/DDBJ databases">
        <title>Genome sequence of Chthonomonas calidirosea, the first sequenced genome from the Armatimonadetes phylum (formally candidate division OP10).</title>
        <authorList>
            <person name="Lee K.C.Y."/>
            <person name="Morgan X.C."/>
            <person name="Dunfield P.F."/>
            <person name="Tamas I."/>
            <person name="Houghton K.M."/>
            <person name="Vyssotski M."/>
            <person name="Ryan J.L.J."/>
            <person name="Lagutin K."/>
            <person name="McDonald I.R."/>
            <person name="Stott M.B."/>
        </authorList>
    </citation>
    <scope>NUCLEOTIDE SEQUENCE [LARGE SCALE GENOMIC DNA]</scope>
    <source>
        <strain evidence="4">DSM 23976 / ICMP 18418 / T49</strain>
    </source>
</reference>
<dbReference type="InParanoid" id="S0EXW1"/>
<gene>
    <name evidence="3" type="ORF">CCALI_02554</name>
</gene>
<proteinExistence type="predicted"/>
<dbReference type="InterPro" id="IPR000983">
    <property type="entry name" value="Bac_GSPG_pilin"/>
</dbReference>
<dbReference type="GO" id="GO:0015628">
    <property type="term" value="P:protein secretion by the type II secretion system"/>
    <property type="evidence" value="ECO:0007669"/>
    <property type="project" value="InterPro"/>
</dbReference>
<protein>
    <submittedName>
        <fullName evidence="3">Prepilin-type N-terminal cleavage/methylation domain</fullName>
    </submittedName>
</protein>
<dbReference type="SUPFAM" id="SSF54523">
    <property type="entry name" value="Pili subunits"/>
    <property type="match status" value="1"/>
</dbReference>
<dbReference type="PANTHER" id="PTHR30093:SF2">
    <property type="entry name" value="TYPE II SECRETION SYSTEM PROTEIN H"/>
    <property type="match status" value="1"/>
</dbReference>
<name>S0EXW1_CHTCT</name>
<dbReference type="EMBL" id="HF951689">
    <property type="protein sequence ID" value="CCW36348.1"/>
    <property type="molecule type" value="Genomic_DNA"/>
</dbReference>
<evidence type="ECO:0000313" key="3">
    <source>
        <dbReference type="EMBL" id="CCW36348.1"/>
    </source>
</evidence>
<keyword evidence="2" id="KW-1133">Transmembrane helix</keyword>
<keyword evidence="2" id="KW-0472">Membrane</keyword>
<evidence type="ECO:0000256" key="2">
    <source>
        <dbReference type="SAM" id="Phobius"/>
    </source>
</evidence>
<dbReference type="InterPro" id="IPR045584">
    <property type="entry name" value="Pilin-like"/>
</dbReference>
<dbReference type="KEGG" id="ccz:CCALI_02554"/>
<dbReference type="PANTHER" id="PTHR30093">
    <property type="entry name" value="GENERAL SECRETION PATHWAY PROTEIN G"/>
    <property type="match status" value="1"/>
</dbReference>
<evidence type="ECO:0000313" key="4">
    <source>
        <dbReference type="Proteomes" id="UP000014227"/>
    </source>
</evidence>
<dbReference type="PRINTS" id="PR00813">
    <property type="entry name" value="BCTERIALGSPG"/>
</dbReference>
<dbReference type="RefSeq" id="WP_016483858.1">
    <property type="nucleotide sequence ID" value="NC_021487.1"/>
</dbReference>
<feature type="transmembrane region" description="Helical" evidence="2">
    <location>
        <begin position="6"/>
        <end position="29"/>
    </location>
</feature>
<dbReference type="Proteomes" id="UP000014227">
    <property type="component" value="Chromosome I"/>
</dbReference>
<dbReference type="InterPro" id="IPR012902">
    <property type="entry name" value="N_methyl_site"/>
</dbReference>
<keyword evidence="2" id="KW-0812">Transmembrane</keyword>
<dbReference type="AlphaFoldDB" id="S0EXW1"/>
<dbReference type="HOGENOM" id="CLU_1537363_0_0_0"/>
<dbReference type="Pfam" id="PF07963">
    <property type="entry name" value="N_methyl"/>
    <property type="match status" value="1"/>
</dbReference>
<dbReference type="NCBIfam" id="TIGR02532">
    <property type="entry name" value="IV_pilin_GFxxxE"/>
    <property type="match status" value="1"/>
</dbReference>
<sequence>MRYRGFTLVELLVVLGIIALLAGILWMVFAPAHEKARQNVCISNLHQIGVALSLYRSDYDGQEALQGVPMTVSQLGLPTEQDGIFTFDNAYVKDHRVLHCPDFWLDPNKSPQEKKQAASSYSWSFISDDPMIPKPSRFSTLVARDGDRVITTLCKELPRLRVPTAGRDGGRFTG</sequence>
<keyword evidence="4" id="KW-1185">Reference proteome</keyword>
<organism evidence="3 4">
    <name type="scientific">Chthonomonas calidirosea (strain DSM 23976 / ICMP 18418 / T49)</name>
    <dbReference type="NCBI Taxonomy" id="1303518"/>
    <lineage>
        <taxon>Bacteria</taxon>
        <taxon>Bacillati</taxon>
        <taxon>Armatimonadota</taxon>
        <taxon>Chthonomonadia</taxon>
        <taxon>Chthonomonadales</taxon>
        <taxon>Chthonomonadaceae</taxon>
        <taxon>Chthonomonas</taxon>
    </lineage>
</organism>
<keyword evidence="1" id="KW-0488">Methylation</keyword>